<evidence type="ECO:0000256" key="3">
    <source>
        <dbReference type="ARBA" id="ARBA00023274"/>
    </source>
</evidence>
<evidence type="ECO:0000256" key="1">
    <source>
        <dbReference type="ARBA" id="ARBA00008427"/>
    </source>
</evidence>
<dbReference type="AlphaFoldDB" id="L8GEP4"/>
<accession>L8GEP4</accession>
<dbReference type="GO" id="GO:1990904">
    <property type="term" value="C:ribonucleoprotein complex"/>
    <property type="evidence" value="ECO:0007669"/>
    <property type="project" value="UniProtKB-KW"/>
</dbReference>
<dbReference type="Gene3D" id="2.30.30.70">
    <property type="entry name" value="Ribosomal protein L21"/>
    <property type="match status" value="1"/>
</dbReference>
<dbReference type="SUPFAM" id="SSF50104">
    <property type="entry name" value="Translation proteins SH3-like domain"/>
    <property type="match status" value="1"/>
</dbReference>
<sequence>MPFKFYHGRTGVIWNVTPRAVGVEINKQVRNKIIKKRIHVRIEHIQPSRCREDFLKRVKANDLAKKEAKAKGVKVHLKRMPAQPKPGRIVKAKATSATTIAPLKYELLV</sequence>
<dbReference type="InterPro" id="IPR008991">
    <property type="entry name" value="Translation_prot_SH3-like_sf"/>
</dbReference>
<reference evidence="4 5" key="1">
    <citation type="journal article" date="2013" name="Genome Biol.">
        <title>Genome of Acanthamoeba castellanii highlights extensive lateral gene transfer and early evolution of tyrosine kinase signaling.</title>
        <authorList>
            <person name="Clarke M."/>
            <person name="Lohan A.J."/>
            <person name="Liu B."/>
            <person name="Lagkouvardos I."/>
            <person name="Roy S."/>
            <person name="Zafar N."/>
            <person name="Bertelli C."/>
            <person name="Schilde C."/>
            <person name="Kianianmomeni A."/>
            <person name="Burglin T.R."/>
            <person name="Frech C."/>
            <person name="Turcotte B."/>
            <person name="Kopec K.O."/>
            <person name="Synnott J.M."/>
            <person name="Choo C."/>
            <person name="Paponov I."/>
            <person name="Finkler A."/>
            <person name="Soon Heng Tan C."/>
            <person name="Hutchins A.P."/>
            <person name="Weinmeier T."/>
            <person name="Rattei T."/>
            <person name="Chu J.S."/>
            <person name="Gimenez G."/>
            <person name="Irimia M."/>
            <person name="Rigden D.J."/>
            <person name="Fitzpatrick D.A."/>
            <person name="Lorenzo-Morales J."/>
            <person name="Bateman A."/>
            <person name="Chiu C.H."/>
            <person name="Tang P."/>
            <person name="Hegemann P."/>
            <person name="Fromm H."/>
            <person name="Raoult D."/>
            <person name="Greub G."/>
            <person name="Miranda-Saavedra D."/>
            <person name="Chen N."/>
            <person name="Nash P."/>
            <person name="Ginger M.L."/>
            <person name="Horn M."/>
            <person name="Schaap P."/>
            <person name="Caler L."/>
            <person name="Loftus B."/>
        </authorList>
    </citation>
    <scope>NUCLEOTIDE SEQUENCE [LARGE SCALE GENOMIC DNA]</scope>
    <source>
        <strain evidence="4 5">Neff</strain>
    </source>
</reference>
<dbReference type="RefSeq" id="XP_004333362.1">
    <property type="nucleotide sequence ID" value="XM_004333314.1"/>
</dbReference>
<dbReference type="EMBL" id="KB008154">
    <property type="protein sequence ID" value="ELR11349.1"/>
    <property type="molecule type" value="Genomic_DNA"/>
</dbReference>
<dbReference type="Pfam" id="PF01157">
    <property type="entry name" value="Ribosomal_L21e"/>
    <property type="match status" value="1"/>
</dbReference>
<dbReference type="GeneID" id="14911741"/>
<keyword evidence="2 4" id="KW-0689">Ribosomal protein</keyword>
<dbReference type="GO" id="GO:0003735">
    <property type="term" value="F:structural constituent of ribosome"/>
    <property type="evidence" value="ECO:0007669"/>
    <property type="project" value="InterPro"/>
</dbReference>
<dbReference type="FunFam" id="6.10.250.3260:FF:000001">
    <property type="entry name" value="60S ribosomal protein L21"/>
    <property type="match status" value="1"/>
</dbReference>
<keyword evidence="5" id="KW-1185">Reference proteome</keyword>
<keyword evidence="3" id="KW-0687">Ribonucleoprotein</keyword>
<proteinExistence type="inferred from homology"/>
<dbReference type="GO" id="GO:0005840">
    <property type="term" value="C:ribosome"/>
    <property type="evidence" value="ECO:0007669"/>
    <property type="project" value="UniProtKB-KW"/>
</dbReference>
<dbReference type="KEGG" id="acan:ACA1_191170"/>
<dbReference type="PANTHER" id="PTHR20981">
    <property type="entry name" value="60S RIBOSOMAL PROTEIN L21"/>
    <property type="match status" value="1"/>
</dbReference>
<evidence type="ECO:0000256" key="2">
    <source>
        <dbReference type="ARBA" id="ARBA00022980"/>
    </source>
</evidence>
<dbReference type="OMA" id="XPAPPRE"/>
<dbReference type="VEuPathDB" id="AmoebaDB:ACA1_191170"/>
<organism evidence="4 5">
    <name type="scientific">Acanthamoeba castellanii (strain ATCC 30010 / Neff)</name>
    <dbReference type="NCBI Taxonomy" id="1257118"/>
    <lineage>
        <taxon>Eukaryota</taxon>
        <taxon>Amoebozoa</taxon>
        <taxon>Discosea</taxon>
        <taxon>Longamoebia</taxon>
        <taxon>Centramoebida</taxon>
        <taxon>Acanthamoebidae</taxon>
        <taxon>Acanthamoeba</taxon>
    </lineage>
</organism>
<comment type="similarity">
    <text evidence="1">Belongs to the eukaryotic ribosomal protein eL21 family.</text>
</comment>
<dbReference type="FunFam" id="2.30.30.70:FF:000001">
    <property type="entry name" value="60S ribosomal protein L21"/>
    <property type="match status" value="1"/>
</dbReference>
<protein>
    <submittedName>
        <fullName evidence="4">Ribosomal protein L21e, putative</fullName>
    </submittedName>
</protein>
<name>L8GEP4_ACACF</name>
<dbReference type="OrthoDB" id="1539250at2759"/>
<dbReference type="Proteomes" id="UP000011083">
    <property type="component" value="Unassembled WGS sequence"/>
</dbReference>
<dbReference type="InterPro" id="IPR036948">
    <property type="entry name" value="Ribosomal_eL21_sf"/>
</dbReference>
<gene>
    <name evidence="4" type="ORF">ACA1_191170</name>
</gene>
<dbReference type="InterPro" id="IPR001147">
    <property type="entry name" value="Ribosomal_eL21"/>
</dbReference>
<evidence type="ECO:0000313" key="5">
    <source>
        <dbReference type="Proteomes" id="UP000011083"/>
    </source>
</evidence>
<dbReference type="Gene3D" id="6.10.250.3260">
    <property type="match status" value="1"/>
</dbReference>
<evidence type="ECO:0000313" key="4">
    <source>
        <dbReference type="EMBL" id="ELR11349.1"/>
    </source>
</evidence>
<dbReference type="GO" id="GO:0006412">
    <property type="term" value="P:translation"/>
    <property type="evidence" value="ECO:0007669"/>
    <property type="project" value="InterPro"/>
</dbReference>
<dbReference type="STRING" id="1257118.L8GEP4"/>